<dbReference type="InterPro" id="IPR036291">
    <property type="entry name" value="NAD(P)-bd_dom_sf"/>
</dbReference>
<organism evidence="3 4">
    <name type="scientific">Paenibacillus hemerocallicola</name>
    <dbReference type="NCBI Taxonomy" id="1172614"/>
    <lineage>
        <taxon>Bacteria</taxon>
        <taxon>Bacillati</taxon>
        <taxon>Bacillota</taxon>
        <taxon>Bacilli</taxon>
        <taxon>Bacillales</taxon>
        <taxon>Paenibacillaceae</taxon>
        <taxon>Paenibacillus</taxon>
    </lineage>
</organism>
<feature type="domain" description="GFO/IDH/MocA-like oxidoreductase" evidence="2">
    <location>
        <begin position="136"/>
        <end position="235"/>
    </location>
</feature>
<dbReference type="Pfam" id="PF22725">
    <property type="entry name" value="GFO_IDH_MocA_C3"/>
    <property type="match status" value="1"/>
</dbReference>
<proteinExistence type="predicted"/>
<dbReference type="Proteomes" id="UP000307943">
    <property type="component" value="Unassembled WGS sequence"/>
</dbReference>
<sequence>MKRISLAVIGLRFGARHVQNIVSKGFDAELAAISDINPDYAALGKEHGVPFYTDYKEMLRTTKIDAVIIAVPPHVHAEVGMACMEYGVHVLMEKPIASTLEDADKLIESAARCGVHLEIGHMYRFDKGIEMTKLKLENGEIGQMIGFHIFSTYLKGPGYFKQEWRTKRNTGGGPLLTNGIHDIDRLRYVCGDVETVSALMSNKERGFEVEDTVSISVKCKNGVVGTIFLSDCSHRALPYTDFYFGTKSSVMINSSSYYIDDPLHEIEQVSWDYGVNRRIERHEMKREDNHMKELRHFCQVIQGQASPRTTGEDGKKTLQALLAIQEAMLTERVVTI</sequence>
<dbReference type="AlphaFoldDB" id="A0A5C4TAJ8"/>
<keyword evidence="4" id="KW-1185">Reference proteome</keyword>
<evidence type="ECO:0000313" key="3">
    <source>
        <dbReference type="EMBL" id="TNJ66078.1"/>
    </source>
</evidence>
<comment type="caution">
    <text evidence="3">The sequence shown here is derived from an EMBL/GenBank/DDBJ whole genome shotgun (WGS) entry which is preliminary data.</text>
</comment>
<dbReference type="Gene3D" id="3.40.50.720">
    <property type="entry name" value="NAD(P)-binding Rossmann-like Domain"/>
    <property type="match status" value="1"/>
</dbReference>
<reference evidence="3 4" key="1">
    <citation type="submission" date="2019-05" db="EMBL/GenBank/DDBJ databases">
        <title>We sequenced the genome of Paenibacillus hemerocallicola KCTC 33185 for further insight into its adaptation and study the phylogeny of Paenibacillus.</title>
        <authorList>
            <person name="Narsing Rao M.P."/>
        </authorList>
    </citation>
    <scope>NUCLEOTIDE SEQUENCE [LARGE SCALE GENOMIC DNA]</scope>
    <source>
        <strain evidence="3 4">KCTC 33185</strain>
    </source>
</reference>
<evidence type="ECO:0000313" key="4">
    <source>
        <dbReference type="Proteomes" id="UP000307943"/>
    </source>
</evidence>
<dbReference type="SUPFAM" id="SSF51735">
    <property type="entry name" value="NAD(P)-binding Rossmann-fold domains"/>
    <property type="match status" value="1"/>
</dbReference>
<dbReference type="InterPro" id="IPR000683">
    <property type="entry name" value="Gfo/Idh/MocA-like_OxRdtase_N"/>
</dbReference>
<dbReference type="RefSeq" id="WP_139602386.1">
    <property type="nucleotide sequence ID" value="NZ_VDCQ01000013.1"/>
</dbReference>
<feature type="domain" description="Gfo/Idh/MocA-like oxidoreductase N-terminal" evidence="1">
    <location>
        <begin position="5"/>
        <end position="121"/>
    </location>
</feature>
<dbReference type="GO" id="GO:0000166">
    <property type="term" value="F:nucleotide binding"/>
    <property type="evidence" value="ECO:0007669"/>
    <property type="project" value="InterPro"/>
</dbReference>
<dbReference type="Pfam" id="PF01408">
    <property type="entry name" value="GFO_IDH_MocA"/>
    <property type="match status" value="1"/>
</dbReference>
<name>A0A5C4TAJ8_9BACL</name>
<dbReference type="Gene3D" id="3.30.360.10">
    <property type="entry name" value="Dihydrodipicolinate Reductase, domain 2"/>
    <property type="match status" value="1"/>
</dbReference>
<dbReference type="PANTHER" id="PTHR43377:SF8">
    <property type="entry name" value="BLR3664 PROTEIN"/>
    <property type="match status" value="1"/>
</dbReference>
<dbReference type="PANTHER" id="PTHR43377">
    <property type="entry name" value="BILIVERDIN REDUCTASE A"/>
    <property type="match status" value="1"/>
</dbReference>
<dbReference type="SUPFAM" id="SSF55347">
    <property type="entry name" value="Glyceraldehyde-3-phosphate dehydrogenase-like, C-terminal domain"/>
    <property type="match status" value="1"/>
</dbReference>
<dbReference type="InterPro" id="IPR051450">
    <property type="entry name" value="Gfo/Idh/MocA_Oxidoreductases"/>
</dbReference>
<accession>A0A5C4TAJ8</accession>
<gene>
    <name evidence="3" type="ORF">FE784_11700</name>
</gene>
<dbReference type="EMBL" id="VDCQ01000013">
    <property type="protein sequence ID" value="TNJ66078.1"/>
    <property type="molecule type" value="Genomic_DNA"/>
</dbReference>
<dbReference type="InterPro" id="IPR055170">
    <property type="entry name" value="GFO_IDH_MocA-like_dom"/>
</dbReference>
<dbReference type="OrthoDB" id="9815825at2"/>
<protein>
    <submittedName>
        <fullName evidence="3">Gfo/Idh/MocA family oxidoreductase</fullName>
    </submittedName>
</protein>
<evidence type="ECO:0000259" key="1">
    <source>
        <dbReference type="Pfam" id="PF01408"/>
    </source>
</evidence>
<evidence type="ECO:0000259" key="2">
    <source>
        <dbReference type="Pfam" id="PF22725"/>
    </source>
</evidence>